<dbReference type="EMBL" id="BAAASR010000002">
    <property type="protein sequence ID" value="GAA2477578.1"/>
    <property type="molecule type" value="Genomic_DNA"/>
</dbReference>
<feature type="transmembrane region" description="Helical" evidence="2">
    <location>
        <begin position="74"/>
        <end position="93"/>
    </location>
</feature>
<evidence type="ECO:0000313" key="3">
    <source>
        <dbReference type="EMBL" id="GAA2477578.1"/>
    </source>
</evidence>
<keyword evidence="2" id="KW-0812">Transmembrane</keyword>
<evidence type="ECO:0000313" key="4">
    <source>
        <dbReference type="Proteomes" id="UP001499942"/>
    </source>
</evidence>
<protein>
    <submittedName>
        <fullName evidence="3">Uncharacterized protein</fullName>
    </submittedName>
</protein>
<evidence type="ECO:0000256" key="1">
    <source>
        <dbReference type="SAM" id="MobiDB-lite"/>
    </source>
</evidence>
<comment type="caution">
    <text evidence="3">The sequence shown here is derived from an EMBL/GenBank/DDBJ whole genome shotgun (WGS) entry which is preliminary data.</text>
</comment>
<dbReference type="Proteomes" id="UP001499942">
    <property type="component" value="Unassembled WGS sequence"/>
</dbReference>
<sequence>MAGRGDPPEGTPEGFPGGGEDEYRSVVFDESFVRAAHLREYSARERLGEPTRAVWSRPVGERPPSTGSRPRHGGLLVVLVLVMAFAAVVYLSARNAHQPLTDRRAEPLRITVVPLAPQGTVPGGDPAALYARSPAAQFHSGAAGITLPAARRTAHFSEGQVVTALSTVKDYLVRSSLDPDVVTGGAVRQVRLLLDPDQLEQFDRSVDSPADDGRHAATGWLVRFDTAEVSLAATTARVRGTMRVAETEPDTLEVASDHTLVYAVRPAGAPPAADASLFTVRRELVFRLDREDLRMHRAEVLTSRVQAGPQACSADPSGFLRPLLAGHRATPAGPALTDPYATGSRTTPALCGALSPTAQPTRPAPAGR</sequence>
<reference evidence="3 4" key="1">
    <citation type="journal article" date="2019" name="Int. J. Syst. Evol. Microbiol.">
        <title>The Global Catalogue of Microorganisms (GCM) 10K type strain sequencing project: providing services to taxonomists for standard genome sequencing and annotation.</title>
        <authorList>
            <consortium name="The Broad Institute Genomics Platform"/>
            <consortium name="The Broad Institute Genome Sequencing Center for Infectious Disease"/>
            <person name="Wu L."/>
            <person name="Ma J."/>
        </authorList>
    </citation>
    <scope>NUCLEOTIDE SEQUENCE [LARGE SCALE GENOMIC DNA]</scope>
    <source>
        <strain evidence="3 4">JCM 5062</strain>
    </source>
</reference>
<feature type="region of interest" description="Disordered" evidence="1">
    <location>
        <begin position="1"/>
        <end position="22"/>
    </location>
</feature>
<accession>A0ABN3L4B6</accession>
<keyword evidence="4" id="KW-1185">Reference proteome</keyword>
<name>A0ABN3L4B6_9ACTN</name>
<feature type="region of interest" description="Disordered" evidence="1">
    <location>
        <begin position="330"/>
        <end position="368"/>
    </location>
</feature>
<evidence type="ECO:0000256" key="2">
    <source>
        <dbReference type="SAM" id="Phobius"/>
    </source>
</evidence>
<proteinExistence type="predicted"/>
<keyword evidence="2" id="KW-1133">Transmembrane helix</keyword>
<organism evidence="3 4">
    <name type="scientific">Streptomyces gobitricini</name>
    <dbReference type="NCBI Taxonomy" id="68211"/>
    <lineage>
        <taxon>Bacteria</taxon>
        <taxon>Bacillati</taxon>
        <taxon>Actinomycetota</taxon>
        <taxon>Actinomycetes</taxon>
        <taxon>Kitasatosporales</taxon>
        <taxon>Streptomycetaceae</taxon>
        <taxon>Streptomyces</taxon>
    </lineage>
</organism>
<keyword evidence="2" id="KW-0472">Membrane</keyword>
<gene>
    <name evidence="3" type="ORF">GCM10010393_04680</name>
</gene>
<dbReference type="RefSeq" id="WP_344355760.1">
    <property type="nucleotide sequence ID" value="NZ_BAAASR010000002.1"/>
</dbReference>